<name>A0ACA9PCA9_9GLOM</name>
<keyword evidence="2" id="KW-1185">Reference proteome</keyword>
<evidence type="ECO:0000313" key="2">
    <source>
        <dbReference type="Proteomes" id="UP000789525"/>
    </source>
</evidence>
<dbReference type="Proteomes" id="UP000789525">
    <property type="component" value="Unassembled WGS sequence"/>
</dbReference>
<feature type="non-terminal residue" evidence="1">
    <location>
        <position position="113"/>
    </location>
</feature>
<comment type="caution">
    <text evidence="1">The sequence shown here is derived from an EMBL/GenBank/DDBJ whole genome shotgun (WGS) entry which is preliminary data.</text>
</comment>
<protein>
    <submittedName>
        <fullName evidence="1">15891_t:CDS:1</fullName>
    </submittedName>
</protein>
<reference evidence="1" key="1">
    <citation type="submission" date="2021-06" db="EMBL/GenBank/DDBJ databases">
        <authorList>
            <person name="Kallberg Y."/>
            <person name="Tangrot J."/>
            <person name="Rosling A."/>
        </authorList>
    </citation>
    <scope>NUCLEOTIDE SEQUENCE</scope>
    <source>
        <strain evidence="1">CL356</strain>
    </source>
</reference>
<sequence>MRFMCFVKKKRRRGHKKRENPRDLQYENIVANEEQVHTSSSRLTETPHHDSEQKWKVELNSDGVTDSNNKVDTCRLEVPKHFAPWIESVKRIIKEITSIYTNAQYNQKTCLVL</sequence>
<accession>A0ACA9PCA9</accession>
<gene>
    <name evidence="1" type="ORF">ACOLOM_LOCUS10254</name>
</gene>
<evidence type="ECO:0000313" key="1">
    <source>
        <dbReference type="EMBL" id="CAG8701264.1"/>
    </source>
</evidence>
<proteinExistence type="predicted"/>
<dbReference type="EMBL" id="CAJVPT010032395">
    <property type="protein sequence ID" value="CAG8701264.1"/>
    <property type="molecule type" value="Genomic_DNA"/>
</dbReference>
<organism evidence="1 2">
    <name type="scientific">Acaulospora colombiana</name>
    <dbReference type="NCBI Taxonomy" id="27376"/>
    <lineage>
        <taxon>Eukaryota</taxon>
        <taxon>Fungi</taxon>
        <taxon>Fungi incertae sedis</taxon>
        <taxon>Mucoromycota</taxon>
        <taxon>Glomeromycotina</taxon>
        <taxon>Glomeromycetes</taxon>
        <taxon>Diversisporales</taxon>
        <taxon>Acaulosporaceae</taxon>
        <taxon>Acaulospora</taxon>
    </lineage>
</organism>